<organism evidence="3 4">
    <name type="scientific">Olea europaea subsp. europaea</name>
    <dbReference type="NCBI Taxonomy" id="158383"/>
    <lineage>
        <taxon>Eukaryota</taxon>
        <taxon>Viridiplantae</taxon>
        <taxon>Streptophyta</taxon>
        <taxon>Embryophyta</taxon>
        <taxon>Tracheophyta</taxon>
        <taxon>Spermatophyta</taxon>
        <taxon>Magnoliopsida</taxon>
        <taxon>eudicotyledons</taxon>
        <taxon>Gunneridae</taxon>
        <taxon>Pentapetalae</taxon>
        <taxon>asterids</taxon>
        <taxon>lamiids</taxon>
        <taxon>Lamiales</taxon>
        <taxon>Oleaceae</taxon>
        <taxon>Oleeae</taxon>
        <taxon>Olea</taxon>
    </lineage>
</organism>
<keyword evidence="2" id="KW-1133">Transmembrane helix</keyword>
<protein>
    <submittedName>
        <fullName evidence="3">Uncharacterized protein</fullName>
    </submittedName>
</protein>
<feature type="transmembrane region" description="Helical" evidence="2">
    <location>
        <begin position="70"/>
        <end position="88"/>
    </location>
</feature>
<accession>A0A8S0TF21</accession>
<keyword evidence="2" id="KW-0472">Membrane</keyword>
<keyword evidence="2" id="KW-0812">Transmembrane</keyword>
<evidence type="ECO:0000313" key="4">
    <source>
        <dbReference type="Proteomes" id="UP000594638"/>
    </source>
</evidence>
<reference evidence="3 4" key="1">
    <citation type="submission" date="2019-12" db="EMBL/GenBank/DDBJ databases">
        <authorList>
            <person name="Alioto T."/>
            <person name="Alioto T."/>
            <person name="Gomez Garrido J."/>
        </authorList>
    </citation>
    <scope>NUCLEOTIDE SEQUENCE [LARGE SCALE GENOMIC DNA]</scope>
</reference>
<dbReference type="EMBL" id="CACTIH010005846">
    <property type="protein sequence ID" value="CAA3002513.1"/>
    <property type="molecule type" value="Genomic_DNA"/>
</dbReference>
<evidence type="ECO:0000313" key="3">
    <source>
        <dbReference type="EMBL" id="CAA3002513.1"/>
    </source>
</evidence>
<proteinExistence type="predicted"/>
<comment type="caution">
    <text evidence="3">The sequence shown here is derived from an EMBL/GenBank/DDBJ whole genome shotgun (WGS) entry which is preliminary data.</text>
</comment>
<keyword evidence="4" id="KW-1185">Reference proteome</keyword>
<sequence length="187" mass="20223">MQLDLHNCSPKAFPIGSCLTAQFSKAILAVTQGQNTTCIEQNNFGPGYSPQDPLSSTISQQTSSLTFYDFRGLFVIIGSVTLFVLFCSETSVGRKFISLTAQYGQKCFCFLSSKFHSTQNDDEEIHASVPDTGATSSEGGDAIVFGGNPSGSEEEIYDPGQNNEGAFAEDREVKTDSTEERNSMAHN</sequence>
<name>A0A8S0TF21_OLEEU</name>
<feature type="compositionally biased region" description="Basic and acidic residues" evidence="1">
    <location>
        <begin position="168"/>
        <end position="187"/>
    </location>
</feature>
<evidence type="ECO:0000256" key="2">
    <source>
        <dbReference type="SAM" id="Phobius"/>
    </source>
</evidence>
<dbReference type="Gramene" id="OE9A050675T1">
    <property type="protein sequence ID" value="OE9A050675C1"/>
    <property type="gene ID" value="OE9A050675"/>
</dbReference>
<dbReference type="AlphaFoldDB" id="A0A8S0TF21"/>
<gene>
    <name evidence="3" type="ORF">OLEA9_A050675</name>
</gene>
<evidence type="ECO:0000256" key="1">
    <source>
        <dbReference type="SAM" id="MobiDB-lite"/>
    </source>
</evidence>
<feature type="region of interest" description="Disordered" evidence="1">
    <location>
        <begin position="122"/>
        <end position="187"/>
    </location>
</feature>
<dbReference type="Proteomes" id="UP000594638">
    <property type="component" value="Unassembled WGS sequence"/>
</dbReference>